<evidence type="ECO:0000256" key="3">
    <source>
        <dbReference type="ARBA" id="ARBA00022737"/>
    </source>
</evidence>
<keyword evidence="2" id="KW-0963">Cytoplasm</keyword>
<feature type="coiled-coil region" evidence="6">
    <location>
        <begin position="445"/>
        <end position="500"/>
    </location>
</feature>
<reference evidence="8 9" key="1">
    <citation type="submission" date="2021-01" db="EMBL/GenBank/DDBJ databases">
        <title>Aequorivita sp. strain KX20305, a bacterium isolated from the sediment collected at a cold seep field in South China Sea.</title>
        <authorList>
            <person name="Zhang H."/>
            <person name="Li C."/>
        </authorList>
    </citation>
    <scope>NUCLEOTIDE SEQUENCE [LARGE SCALE GENOMIC DNA]</scope>
    <source>
        <strain evidence="8 9">KX20305</strain>
    </source>
</reference>
<dbReference type="EMBL" id="CP068439">
    <property type="protein sequence ID" value="QQX78100.1"/>
    <property type="molecule type" value="Genomic_DNA"/>
</dbReference>
<keyword evidence="4" id="KW-0802">TPR repeat</keyword>
<evidence type="ECO:0000313" key="8">
    <source>
        <dbReference type="EMBL" id="QQX78100.1"/>
    </source>
</evidence>
<dbReference type="SUPFAM" id="SSF48452">
    <property type="entry name" value="TPR-like"/>
    <property type="match status" value="2"/>
</dbReference>
<keyword evidence="7" id="KW-0812">Transmembrane</keyword>
<name>A0ABX7DWD7_9FLAO</name>
<evidence type="ECO:0000313" key="9">
    <source>
        <dbReference type="Proteomes" id="UP000629420"/>
    </source>
</evidence>
<dbReference type="PANTHER" id="PTHR46630:SF1">
    <property type="entry name" value="TETRATRICOPEPTIDE REPEAT PROTEIN 29"/>
    <property type="match status" value="1"/>
</dbReference>
<evidence type="ECO:0000256" key="5">
    <source>
        <dbReference type="ARBA" id="ARBA00038253"/>
    </source>
</evidence>
<dbReference type="SMART" id="SM00028">
    <property type="entry name" value="TPR"/>
    <property type="match status" value="4"/>
</dbReference>
<dbReference type="InterPro" id="IPR016032">
    <property type="entry name" value="Sig_transdc_resp-reg_C-effctor"/>
</dbReference>
<keyword evidence="7" id="KW-0472">Membrane</keyword>
<keyword evidence="9" id="KW-1185">Reference proteome</keyword>
<evidence type="ECO:0000256" key="4">
    <source>
        <dbReference type="ARBA" id="ARBA00022803"/>
    </source>
</evidence>
<dbReference type="Gene3D" id="1.25.40.10">
    <property type="entry name" value="Tetratricopeptide repeat domain"/>
    <property type="match status" value="2"/>
</dbReference>
<comment type="subcellular location">
    <subcellularLocation>
        <location evidence="1">Cytoplasm</location>
    </subcellularLocation>
</comment>
<evidence type="ECO:0000256" key="1">
    <source>
        <dbReference type="ARBA" id="ARBA00004496"/>
    </source>
</evidence>
<dbReference type="SUPFAM" id="SSF46894">
    <property type="entry name" value="C-terminal effector domain of the bipartite response regulators"/>
    <property type="match status" value="1"/>
</dbReference>
<dbReference type="PANTHER" id="PTHR46630">
    <property type="entry name" value="TETRATRICOPEPTIDE REPEAT PROTEIN 29"/>
    <property type="match status" value="1"/>
</dbReference>
<evidence type="ECO:0000256" key="7">
    <source>
        <dbReference type="SAM" id="Phobius"/>
    </source>
</evidence>
<dbReference type="RefSeq" id="WP_202337918.1">
    <property type="nucleotide sequence ID" value="NZ_CP068439.1"/>
</dbReference>
<sequence>MKTKLLTTLLLLLYFNIQSQSPEISKLHQKMESNVRNPDSAKFYLRQLLKHKPELHDTTIGKYYSVLGIQYNKLAVPDSAEYYMKKALEYTALYPSKHGEMYLNLAINYRIGSRYEESLEASEKAIEQFHKAGNLEGVGQAYGEMGSNYNYMMNSEKALEYLKKSIAILSQYGSERELSVVKQKLANLYYNNEDFKFARELYEEVLPVFAKEKGTNYYVTLLTYADCLLQLEENYKGAEEALKEAENAFRKMNQKEYMWIAMGNLAQVYVATGQTQQAQKAFEGAYEGMYQISSPRFLETSVRYLDFLNSQKQYTKALNLIERVMTSAKKARLKMNTDNEIDFLKQAVITYGQNGMAENSLEAFERLDFLQDSLNTALNHAKALEMQEAYQNDLQRERNLVLKRNNELLTENNAKKDNILMLGVLSFILLLAIGLVLYSSNRNKLKLQKELVASLETSKNVLEEKNKLEGELRLERERILENKERELVQVSMEMSNLQNKIIELIDTRDNPESSTALAKELKNLLGQNNYWKYFKGKFIEVHPAFALQLAEMFPNLSENDVAFCCMLKLQLSEKEIAALMGISTDQVEVKKTTLRRKIGMGDDILGFEKLIDHLE</sequence>
<organism evidence="8 9">
    <name type="scientific">Aequorivita iocasae</name>
    <dbReference type="NCBI Taxonomy" id="2803865"/>
    <lineage>
        <taxon>Bacteria</taxon>
        <taxon>Pseudomonadati</taxon>
        <taxon>Bacteroidota</taxon>
        <taxon>Flavobacteriia</taxon>
        <taxon>Flavobacteriales</taxon>
        <taxon>Flavobacteriaceae</taxon>
        <taxon>Aequorivita</taxon>
    </lineage>
</organism>
<keyword evidence="3" id="KW-0677">Repeat</keyword>
<evidence type="ECO:0000256" key="2">
    <source>
        <dbReference type="ARBA" id="ARBA00022490"/>
    </source>
</evidence>
<dbReference type="Proteomes" id="UP000629420">
    <property type="component" value="Chromosome"/>
</dbReference>
<feature type="coiled-coil region" evidence="6">
    <location>
        <begin position="228"/>
        <end position="255"/>
    </location>
</feature>
<protein>
    <submittedName>
        <fullName evidence="8">Tetratricopeptide repeat protein</fullName>
    </submittedName>
</protein>
<comment type="similarity">
    <text evidence="5">Belongs to the Rap family.</text>
</comment>
<keyword evidence="6" id="KW-0175">Coiled coil</keyword>
<keyword evidence="7" id="KW-1133">Transmembrane helix</keyword>
<accession>A0ABX7DWD7</accession>
<dbReference type="InterPro" id="IPR051476">
    <property type="entry name" value="Bac_ResReg_Asp_Phosphatase"/>
</dbReference>
<evidence type="ECO:0000256" key="6">
    <source>
        <dbReference type="SAM" id="Coils"/>
    </source>
</evidence>
<dbReference type="InterPro" id="IPR011990">
    <property type="entry name" value="TPR-like_helical_dom_sf"/>
</dbReference>
<dbReference type="InterPro" id="IPR019734">
    <property type="entry name" value="TPR_rpt"/>
</dbReference>
<gene>
    <name evidence="8" type="ORF">JK629_07545</name>
</gene>
<proteinExistence type="inferred from homology"/>
<dbReference type="Pfam" id="PF13424">
    <property type="entry name" value="TPR_12"/>
    <property type="match status" value="1"/>
</dbReference>
<feature type="transmembrane region" description="Helical" evidence="7">
    <location>
        <begin position="419"/>
        <end position="439"/>
    </location>
</feature>